<protein>
    <submittedName>
        <fullName evidence="1">Uncharacterized protein</fullName>
    </submittedName>
</protein>
<accession>A0A8S5UUL4</accession>
<reference evidence="1" key="1">
    <citation type="journal article" date="2021" name="Proc. Natl. Acad. Sci. U.S.A.">
        <title>A Catalog of Tens of Thousands of Viruses from Human Metagenomes Reveals Hidden Associations with Chronic Diseases.</title>
        <authorList>
            <person name="Tisza M.J."/>
            <person name="Buck C.B."/>
        </authorList>
    </citation>
    <scope>NUCLEOTIDE SEQUENCE</scope>
    <source>
        <strain evidence="1">CtGsX68</strain>
    </source>
</reference>
<dbReference type="EMBL" id="BK016141">
    <property type="protein sequence ID" value="DAF98070.1"/>
    <property type="molecule type" value="Genomic_DNA"/>
</dbReference>
<evidence type="ECO:0000313" key="1">
    <source>
        <dbReference type="EMBL" id="DAF98070.1"/>
    </source>
</evidence>
<sequence>MGVLNAVLSRFNLHGRCFTLPHNKTRLKRKIGRCLYNTLICDLSTLNAASV</sequence>
<organism evidence="1">
    <name type="scientific">Siphoviridae sp. ctGsX68</name>
    <dbReference type="NCBI Taxonomy" id="2825417"/>
    <lineage>
        <taxon>Viruses</taxon>
        <taxon>Duplodnaviria</taxon>
        <taxon>Heunggongvirae</taxon>
        <taxon>Uroviricota</taxon>
        <taxon>Caudoviricetes</taxon>
    </lineage>
</organism>
<name>A0A8S5UUL4_9CAUD</name>
<proteinExistence type="predicted"/>